<dbReference type="AlphaFoldDB" id="A0A286A3Q8"/>
<evidence type="ECO:0000313" key="1">
    <source>
        <dbReference type="EMBL" id="SOD16548.1"/>
    </source>
</evidence>
<name>A0A286A3Q8_9PROT</name>
<dbReference type="Proteomes" id="UP000219335">
    <property type="component" value="Unassembled WGS sequence"/>
</dbReference>
<sequence>MERIITPVKSMEQSVYIRFPVDAEISTQCQSITLAVANGMLAPGRGSSQLTSLGTLARIKEMNELEKRLKPKTECKSIANYAEWSDYCRQSLLWLGLPDPAACIFESMGEDPDRELLGEFLQAWFNRYANVPTSVKDATSLSFSNDELREIIGNIGGGRDGSIKRKRLGWRIKRHARQVVNGLRLVHDTSTHNAAKWKLELS</sequence>
<dbReference type="EMBL" id="OCMU01000001">
    <property type="protein sequence ID" value="SOD16548.1"/>
    <property type="molecule type" value="Genomic_DNA"/>
</dbReference>
<dbReference type="RefSeq" id="WP_097103795.1">
    <property type="nucleotide sequence ID" value="NZ_OCMU01000001.1"/>
</dbReference>
<evidence type="ECO:0000313" key="2">
    <source>
        <dbReference type="Proteomes" id="UP000219335"/>
    </source>
</evidence>
<organism evidence="1 2">
    <name type="scientific">Nitrosomonas ureae</name>
    <dbReference type="NCBI Taxonomy" id="44577"/>
    <lineage>
        <taxon>Bacteria</taxon>
        <taxon>Pseudomonadati</taxon>
        <taxon>Pseudomonadota</taxon>
        <taxon>Betaproteobacteria</taxon>
        <taxon>Nitrosomonadales</taxon>
        <taxon>Nitrosomonadaceae</taxon>
        <taxon>Nitrosomonas</taxon>
    </lineage>
</organism>
<proteinExistence type="predicted"/>
<reference evidence="1 2" key="1">
    <citation type="submission" date="2017-09" db="EMBL/GenBank/DDBJ databases">
        <authorList>
            <person name="Ehlers B."/>
            <person name="Leendertz F.H."/>
        </authorList>
    </citation>
    <scope>NUCLEOTIDE SEQUENCE [LARGE SCALE GENOMIC DNA]</scope>
    <source>
        <strain evidence="1 2">Nm42</strain>
    </source>
</reference>
<protein>
    <submittedName>
        <fullName evidence="1">Uncharacterized protein</fullName>
    </submittedName>
</protein>
<gene>
    <name evidence="1" type="ORF">SAMN06297164_0627</name>
</gene>
<accession>A0A286A3Q8</accession>